<evidence type="ECO:0000259" key="2">
    <source>
        <dbReference type="Pfam" id="PF19256"/>
    </source>
</evidence>
<evidence type="ECO:0000256" key="1">
    <source>
        <dbReference type="SAM" id="MobiDB-lite"/>
    </source>
</evidence>
<feature type="compositionally biased region" description="Basic and acidic residues" evidence="1">
    <location>
        <begin position="79"/>
        <end position="174"/>
    </location>
</feature>
<name>A0AAV2RC53_MEGNR</name>
<protein>
    <recommendedName>
        <fullName evidence="2">LAIKA domain-containing protein</fullName>
    </recommendedName>
</protein>
<dbReference type="GO" id="GO:0005634">
    <property type="term" value="C:nucleus"/>
    <property type="evidence" value="ECO:0007669"/>
    <property type="project" value="TreeGrafter"/>
</dbReference>
<feature type="region of interest" description="Disordered" evidence="1">
    <location>
        <begin position="79"/>
        <end position="231"/>
    </location>
</feature>
<dbReference type="Proteomes" id="UP001497623">
    <property type="component" value="Unassembled WGS sequence"/>
</dbReference>
<proteinExistence type="predicted"/>
<feature type="non-terminal residue" evidence="3">
    <location>
        <position position="499"/>
    </location>
</feature>
<keyword evidence="4" id="KW-1185">Reference proteome</keyword>
<accession>A0AAV2RC53</accession>
<feature type="compositionally biased region" description="Acidic residues" evidence="1">
    <location>
        <begin position="175"/>
        <end position="199"/>
    </location>
</feature>
<dbReference type="AlphaFoldDB" id="A0AAV2RC53"/>
<dbReference type="SUPFAM" id="SSF47473">
    <property type="entry name" value="EF-hand"/>
    <property type="match status" value="1"/>
</dbReference>
<dbReference type="InterPro" id="IPR025224">
    <property type="entry name" value="CCAR1/CCAR2"/>
</dbReference>
<dbReference type="InterPro" id="IPR011992">
    <property type="entry name" value="EF-hand-dom_pair"/>
</dbReference>
<dbReference type="GO" id="GO:0006355">
    <property type="term" value="P:regulation of DNA-templated transcription"/>
    <property type="evidence" value="ECO:0007669"/>
    <property type="project" value="InterPro"/>
</dbReference>
<comment type="caution">
    <text evidence="3">The sequence shown here is derived from an EMBL/GenBank/DDBJ whole genome shotgun (WGS) entry which is preliminary data.</text>
</comment>
<evidence type="ECO:0000313" key="3">
    <source>
        <dbReference type="EMBL" id="CAL4122590.1"/>
    </source>
</evidence>
<feature type="region of interest" description="Disordered" evidence="1">
    <location>
        <begin position="398"/>
        <end position="423"/>
    </location>
</feature>
<dbReference type="PANTHER" id="PTHR14304:SF11">
    <property type="entry name" value="SAP DOMAIN-CONTAINING PROTEIN"/>
    <property type="match status" value="1"/>
</dbReference>
<feature type="compositionally biased region" description="Basic and acidic residues" evidence="1">
    <location>
        <begin position="200"/>
        <end position="225"/>
    </location>
</feature>
<feature type="region of interest" description="Disordered" evidence="1">
    <location>
        <begin position="470"/>
        <end position="499"/>
    </location>
</feature>
<dbReference type="EMBL" id="CAXKWB010020444">
    <property type="protein sequence ID" value="CAL4122590.1"/>
    <property type="molecule type" value="Genomic_DNA"/>
</dbReference>
<dbReference type="InterPro" id="IPR045353">
    <property type="entry name" value="LAIKA"/>
</dbReference>
<dbReference type="Pfam" id="PF19256">
    <property type="entry name" value="LAIKA"/>
    <property type="match status" value="1"/>
</dbReference>
<dbReference type="PANTHER" id="PTHR14304">
    <property type="entry name" value="CELL DIVISION CYCLE AND APOPTOSIS REGULATOR PROTEIN"/>
    <property type="match status" value="1"/>
</dbReference>
<organism evidence="3 4">
    <name type="scientific">Meganyctiphanes norvegica</name>
    <name type="common">Northern krill</name>
    <name type="synonym">Thysanopoda norvegica</name>
    <dbReference type="NCBI Taxonomy" id="48144"/>
    <lineage>
        <taxon>Eukaryota</taxon>
        <taxon>Metazoa</taxon>
        <taxon>Ecdysozoa</taxon>
        <taxon>Arthropoda</taxon>
        <taxon>Crustacea</taxon>
        <taxon>Multicrustacea</taxon>
        <taxon>Malacostraca</taxon>
        <taxon>Eumalacostraca</taxon>
        <taxon>Eucarida</taxon>
        <taxon>Euphausiacea</taxon>
        <taxon>Euphausiidae</taxon>
        <taxon>Meganyctiphanes</taxon>
    </lineage>
</organism>
<reference evidence="3 4" key="1">
    <citation type="submission" date="2024-05" db="EMBL/GenBank/DDBJ databases">
        <authorList>
            <person name="Wallberg A."/>
        </authorList>
    </citation>
    <scope>NUCLEOTIDE SEQUENCE [LARGE SCALE GENOMIC DNA]</scope>
</reference>
<sequence length="499" mass="58358">MEKRYTLPEQPMIVVHPSRTAKSGKFDCTTMSLSVLLDYRQEDNKEHSFEVSLFAELFNEMLMRDFAFRIYRALVESPEKKEEKKDKDKDKKKDEKDKDEKDKDRDRDKDKEKDKEKEDKKEKYKDDKEEVTKKDKDDKEKLDDKDKKDDKDDKKAKDDIDDKKNKDDHKKEDDEKKDDDEEDEEMEEDDDEEVDDEDSKDTRNSGGRSKDRDKDRKRSSDDKKDRREKKEKKKMVTIDPFLLLAFVYFDQTHTGYIIDRDLEDIINMLGLNLSRAQQKKLMTKVISRDVLYYRKMTDVEEKEREKPRESNPVTELESLALGNNGLLPTFMDQLIDAAAKSSNKKDKLGVKDEVAVSATTMISYEGTIISIGKLMQQLERSQKARTDTEDKLRQLQKELEQSKEEAKNSTEKSQKLSREVRSANSNIKTLEEELQKVSEDNTVYQRALNGVRDVIKPLVTDLEYMDDTDIEMKPSISAGTTEVKMEGDDKPMENGTSQT</sequence>
<dbReference type="SUPFAM" id="SSF57997">
    <property type="entry name" value="Tropomyosin"/>
    <property type="match status" value="1"/>
</dbReference>
<feature type="compositionally biased region" description="Basic and acidic residues" evidence="1">
    <location>
        <begin position="483"/>
        <end position="492"/>
    </location>
</feature>
<gene>
    <name evidence="3" type="ORF">MNOR_LOCUS23312</name>
</gene>
<evidence type="ECO:0000313" key="4">
    <source>
        <dbReference type="Proteomes" id="UP001497623"/>
    </source>
</evidence>
<feature type="domain" description="LAIKA" evidence="2">
    <location>
        <begin position="7"/>
        <end position="74"/>
    </location>
</feature>
<feature type="compositionally biased region" description="Basic and acidic residues" evidence="1">
    <location>
        <begin position="398"/>
        <end position="421"/>
    </location>
</feature>